<dbReference type="HOGENOM" id="CLU_662461_0_0_1"/>
<comment type="caution">
    <text evidence="1">The sequence shown here is derived from an EMBL/GenBank/DDBJ whole genome shotgun (WGS) entry which is preliminary data.</text>
</comment>
<dbReference type="AlphaFoldDB" id="A0A060S376"/>
<evidence type="ECO:0000313" key="2">
    <source>
        <dbReference type="Proteomes" id="UP000029665"/>
    </source>
</evidence>
<dbReference type="EMBL" id="CCBP010000022">
    <property type="protein sequence ID" value="CDO68651.1"/>
    <property type="molecule type" value="Genomic_DNA"/>
</dbReference>
<gene>
    <name evidence="1" type="ORF">BN946_scf184382.g8</name>
</gene>
<dbReference type="Proteomes" id="UP000029665">
    <property type="component" value="Unassembled WGS sequence"/>
</dbReference>
<organism evidence="1 2">
    <name type="scientific">Pycnoporus cinnabarinus</name>
    <name type="common">Cinnabar-red polypore</name>
    <name type="synonym">Trametes cinnabarina</name>
    <dbReference type="NCBI Taxonomy" id="5643"/>
    <lineage>
        <taxon>Eukaryota</taxon>
        <taxon>Fungi</taxon>
        <taxon>Dikarya</taxon>
        <taxon>Basidiomycota</taxon>
        <taxon>Agaricomycotina</taxon>
        <taxon>Agaricomycetes</taxon>
        <taxon>Polyporales</taxon>
        <taxon>Polyporaceae</taxon>
        <taxon>Trametes</taxon>
    </lineage>
</organism>
<proteinExistence type="predicted"/>
<evidence type="ECO:0000313" key="1">
    <source>
        <dbReference type="EMBL" id="CDO68651.1"/>
    </source>
</evidence>
<name>A0A060S376_PYCCI</name>
<keyword evidence="2" id="KW-1185">Reference proteome</keyword>
<dbReference type="Gene3D" id="3.40.50.1820">
    <property type="entry name" value="alpha/beta hydrolase"/>
    <property type="match status" value="1"/>
</dbReference>
<dbReference type="SUPFAM" id="SSF53474">
    <property type="entry name" value="alpha/beta-Hydrolases"/>
    <property type="match status" value="1"/>
</dbReference>
<accession>A0A060S376</accession>
<dbReference type="InterPro" id="IPR029058">
    <property type="entry name" value="AB_hydrolase_fold"/>
</dbReference>
<dbReference type="STRING" id="5643.A0A060S376"/>
<protein>
    <submittedName>
        <fullName evidence="1">Uncharacterized protein</fullName>
    </submittedName>
</protein>
<dbReference type="OrthoDB" id="2744906at2759"/>
<reference evidence="1" key="1">
    <citation type="submission" date="2014-01" db="EMBL/GenBank/DDBJ databases">
        <title>The genome of the white-rot fungus Pycnoporus cinnabarinus: a basidiomycete model with a versatile arsenal for lignocellulosic biomass breakdown.</title>
        <authorList>
            <person name="Levasseur A."/>
            <person name="Lomascolo A."/>
            <person name="Ruiz-Duenas F.J."/>
            <person name="Uzan E."/>
            <person name="Piumi F."/>
            <person name="Kues U."/>
            <person name="Ram A.F.J."/>
            <person name="Murat C."/>
            <person name="Haon M."/>
            <person name="Benoit I."/>
            <person name="Arfi Y."/>
            <person name="Chevret D."/>
            <person name="Drula E."/>
            <person name="Kwon M.J."/>
            <person name="Gouret P."/>
            <person name="Lesage-Meessen L."/>
            <person name="Lombard V."/>
            <person name="Mariette J."/>
            <person name="Noirot C."/>
            <person name="Park J."/>
            <person name="Patyshakuliyeva A."/>
            <person name="Wieneger R.A.B."/>
            <person name="Wosten H.A.B."/>
            <person name="Martin F."/>
            <person name="Coutinho P.M."/>
            <person name="de Vries R."/>
            <person name="Martinez A.T."/>
            <person name="Klopp C."/>
            <person name="Pontarotti P."/>
            <person name="Henrissat B."/>
            <person name="Record E."/>
        </authorList>
    </citation>
    <scope>NUCLEOTIDE SEQUENCE [LARGE SCALE GENOMIC DNA]</scope>
    <source>
        <strain evidence="1">BRFM137</strain>
    </source>
</reference>
<sequence>MPRRLADLPFDVLSEIWEYLAGDQCALRASALTCKTVLPLSQRHLFATVDFAELLKLGFSSAFALETMRPSCVASNPGWVSKKLASIGSASCPSLSSYPDCAPSNFTATAGFITATTPTLRGTVHTKLAEAKQLINSLPALAHLPLADINIRTSVFFGIPCSGNPPAIVDENEFDEDADRAGPRLVSLWVECRRSRTGPRSPTAHTLRRLVLLWEGIRDTLVPLATFGPSVEDLAFSLDDLAGIHALRVREVLSDDDWILLASLLAKLPPRRLRLLELHYAHATITPLPSPAVLARGMLKDSSARDLWSRAREAHTAMLELQGIYDQIVTDSGCASANDTLQCLRTVSTEVLKAAMNKSPSFVDYVQVNTPWNAHADGVFMTELSQHLLLNGHAAEIPIVVGNDEYEGTHSPCPH</sequence>